<dbReference type="InterPro" id="IPR016162">
    <property type="entry name" value="Ald_DH_N"/>
</dbReference>
<dbReference type="InterPro" id="IPR015590">
    <property type="entry name" value="Aldehyde_DH_dom"/>
</dbReference>
<evidence type="ECO:0000256" key="1">
    <source>
        <dbReference type="ARBA" id="ARBA00009986"/>
    </source>
</evidence>
<evidence type="ECO:0000313" key="6">
    <source>
        <dbReference type="EMBL" id="AVO44282.1"/>
    </source>
</evidence>
<evidence type="ECO:0000256" key="2">
    <source>
        <dbReference type="ARBA" id="ARBA00023002"/>
    </source>
</evidence>
<dbReference type="PROSITE" id="PS00687">
    <property type="entry name" value="ALDEHYDE_DEHYDR_GLU"/>
    <property type="match status" value="1"/>
</dbReference>
<reference evidence="6 7" key="1">
    <citation type="submission" date="2018-03" db="EMBL/GenBank/DDBJ databases">
        <title>Genome sequencing of Phreatobacter sp.</title>
        <authorList>
            <person name="Kim S.-J."/>
            <person name="Heo J."/>
            <person name="Kwon S.-W."/>
        </authorList>
    </citation>
    <scope>NUCLEOTIDE SEQUENCE [LARGE SCALE GENOMIC DNA]</scope>
    <source>
        <strain evidence="6 7">S-12</strain>
    </source>
</reference>
<dbReference type="GO" id="GO:0004777">
    <property type="term" value="F:succinate-semialdehyde dehydrogenase (NAD+) activity"/>
    <property type="evidence" value="ECO:0007669"/>
    <property type="project" value="TreeGrafter"/>
</dbReference>
<dbReference type="GO" id="GO:0009450">
    <property type="term" value="P:gamma-aminobutyric acid catabolic process"/>
    <property type="evidence" value="ECO:0007669"/>
    <property type="project" value="InterPro"/>
</dbReference>
<dbReference type="Gene3D" id="3.40.605.10">
    <property type="entry name" value="Aldehyde Dehydrogenase, Chain A, domain 1"/>
    <property type="match status" value="1"/>
</dbReference>
<evidence type="ECO:0000256" key="4">
    <source>
        <dbReference type="RuleBase" id="RU003345"/>
    </source>
</evidence>
<dbReference type="InterPro" id="IPR016161">
    <property type="entry name" value="Ald_DH/histidinol_DH"/>
</dbReference>
<sequence length="490" mass="52392">MNAPLKTTPLPLKDPTLLKSQCYVNGEWVGTPTDPVINPATGQTIGHVPRFGAKEAAEAVEHAGKAFKLWSKKTAKERSNILRKWFDLMIANTDDLGLIMTAEQGKPLAEAKGEVAYAASFVEFFAEEARRVYGDIIPQHRPDHRILVQKQPIGVCAAITPWNFPAAMITRKCSPAIAVGCTMVVKPAPETPLTALALAELAHRAGIPAGVLNIITGDAAPIGKVWCEHPTVRFIGFTGSTPVGKLLMAQAASTVKRVGLELGGNAPFIVFDDADVDAAVEGAMVSKYRNMGQTCVCANRIFVQDAVHDEFVAKFTAKVKALKVGNGVEAGIDQGPLIKPAAVDKVEAHVKDAIAKGGKVETGGKRSDLGQTFFEPTVISGVTTDMMVTHEETFGPLAPIYRFKTEEEAVELANATQFGLASYFYGRDIGRIFRVAEALEYGMVGINTGLVGTDVAPFGGVKESGLGREGSHYGLDEFVEIKLMMLGGIQ</sequence>
<name>A0A2S0N803_9HYPH</name>
<dbReference type="PROSITE" id="PS00070">
    <property type="entry name" value="ALDEHYDE_DEHYDR_CYS"/>
    <property type="match status" value="1"/>
</dbReference>
<dbReference type="AlphaFoldDB" id="A0A2S0N803"/>
<evidence type="ECO:0000259" key="5">
    <source>
        <dbReference type="Pfam" id="PF00171"/>
    </source>
</evidence>
<dbReference type="InterPro" id="IPR016163">
    <property type="entry name" value="Ald_DH_C"/>
</dbReference>
<dbReference type="InterPro" id="IPR029510">
    <property type="entry name" value="Ald_DH_CS_GLU"/>
</dbReference>
<feature type="active site" evidence="3">
    <location>
        <position position="261"/>
    </location>
</feature>
<dbReference type="Proteomes" id="UP000237889">
    <property type="component" value="Chromosome"/>
</dbReference>
<dbReference type="PANTHER" id="PTHR43353:SF5">
    <property type="entry name" value="SUCCINATE-SEMIALDEHYDE DEHYDROGENASE, MITOCHONDRIAL"/>
    <property type="match status" value="1"/>
</dbReference>
<evidence type="ECO:0000313" key="7">
    <source>
        <dbReference type="Proteomes" id="UP000237889"/>
    </source>
</evidence>
<keyword evidence="2 4" id="KW-0560">Oxidoreductase</keyword>
<dbReference type="Gene3D" id="3.40.309.10">
    <property type="entry name" value="Aldehyde Dehydrogenase, Chain A, domain 2"/>
    <property type="match status" value="1"/>
</dbReference>
<organism evidence="6 7">
    <name type="scientific">Phreatobacter cathodiphilus</name>
    <dbReference type="NCBI Taxonomy" id="1868589"/>
    <lineage>
        <taxon>Bacteria</taxon>
        <taxon>Pseudomonadati</taxon>
        <taxon>Pseudomonadota</taxon>
        <taxon>Alphaproteobacteria</taxon>
        <taxon>Hyphomicrobiales</taxon>
        <taxon>Phreatobacteraceae</taxon>
        <taxon>Phreatobacter</taxon>
    </lineage>
</organism>
<dbReference type="InterPro" id="IPR010102">
    <property type="entry name" value="Succ_semiAld_DH"/>
</dbReference>
<dbReference type="SUPFAM" id="SSF53720">
    <property type="entry name" value="ALDH-like"/>
    <property type="match status" value="1"/>
</dbReference>
<dbReference type="GO" id="GO:0005829">
    <property type="term" value="C:cytosol"/>
    <property type="evidence" value="ECO:0007669"/>
    <property type="project" value="TreeGrafter"/>
</dbReference>
<dbReference type="CDD" id="cd07103">
    <property type="entry name" value="ALDH_F5_SSADH_GabD"/>
    <property type="match status" value="1"/>
</dbReference>
<dbReference type="InterPro" id="IPR050740">
    <property type="entry name" value="Aldehyde_DH_Superfamily"/>
</dbReference>
<dbReference type="NCBIfam" id="TIGR01780">
    <property type="entry name" value="SSADH"/>
    <property type="match status" value="1"/>
</dbReference>
<dbReference type="FunFam" id="3.40.605.10:FF:000005">
    <property type="entry name" value="Succinate-semialdehyde dehydrogenase I"/>
    <property type="match status" value="1"/>
</dbReference>
<dbReference type="OrthoDB" id="9812625at2"/>
<proteinExistence type="inferred from homology"/>
<dbReference type="EMBL" id="CP027668">
    <property type="protein sequence ID" value="AVO44282.1"/>
    <property type="molecule type" value="Genomic_DNA"/>
</dbReference>
<keyword evidence="7" id="KW-1185">Reference proteome</keyword>
<accession>A0A2S0N803</accession>
<dbReference type="PANTHER" id="PTHR43353">
    <property type="entry name" value="SUCCINATE-SEMIALDEHYDE DEHYDROGENASE, MITOCHONDRIAL"/>
    <property type="match status" value="1"/>
</dbReference>
<dbReference type="Pfam" id="PF00171">
    <property type="entry name" value="Aldedh"/>
    <property type="match status" value="1"/>
</dbReference>
<gene>
    <name evidence="6" type="ORF">C6569_03920</name>
</gene>
<evidence type="ECO:0000256" key="3">
    <source>
        <dbReference type="PROSITE-ProRule" id="PRU10007"/>
    </source>
</evidence>
<feature type="domain" description="Aldehyde dehydrogenase" evidence="5">
    <location>
        <begin position="35"/>
        <end position="482"/>
    </location>
</feature>
<dbReference type="KEGG" id="phr:C6569_03920"/>
<comment type="similarity">
    <text evidence="1 4">Belongs to the aldehyde dehydrogenase family.</text>
</comment>
<dbReference type="RefSeq" id="WP_106747612.1">
    <property type="nucleotide sequence ID" value="NZ_CP027668.1"/>
</dbReference>
<protein>
    <submittedName>
        <fullName evidence="6">Succinate-semialdehyde dehydrogenase (NADP(+))</fullName>
    </submittedName>
</protein>
<dbReference type="FunFam" id="3.40.309.10:FF:000004">
    <property type="entry name" value="Succinate-semialdehyde dehydrogenase I"/>
    <property type="match status" value="1"/>
</dbReference>
<dbReference type="InterPro" id="IPR016160">
    <property type="entry name" value="Ald_DH_CS_CYS"/>
</dbReference>